<keyword evidence="2" id="KW-1185">Reference proteome</keyword>
<sequence length="98" mass="10390">MISAAARLRRYRRSVAARAAAGVLGGYVVASLVAVLLTRVLPMVRLEAVITATLLGLLVWPPIVMACFYVRSARRAWLGVLTATAALGGAALLTGWRL</sequence>
<dbReference type="InterPro" id="IPR022109">
    <property type="entry name" value="DUF3649"/>
</dbReference>
<proteinExistence type="predicted"/>
<protein>
    <submittedName>
        <fullName evidence="1">Uncharacterized protein</fullName>
    </submittedName>
</protein>
<evidence type="ECO:0000313" key="2">
    <source>
        <dbReference type="Proteomes" id="UP000179145"/>
    </source>
</evidence>
<dbReference type="EMBL" id="CP014674">
    <property type="protein sequence ID" value="AOX16747.1"/>
    <property type="molecule type" value="Genomic_DNA"/>
</dbReference>
<dbReference type="AlphaFoldDB" id="A0A1D8UTF0"/>
<name>A0A1D8UTF0_9PROT</name>
<dbReference type="Proteomes" id="UP000179145">
    <property type="component" value="Chromosome"/>
</dbReference>
<evidence type="ECO:0000313" key="1">
    <source>
        <dbReference type="EMBL" id="AOX16747.1"/>
    </source>
</evidence>
<organism evidence="1 2">
    <name type="scientific">Kozakia baliensis</name>
    <dbReference type="NCBI Taxonomy" id="153496"/>
    <lineage>
        <taxon>Bacteria</taxon>
        <taxon>Pseudomonadati</taxon>
        <taxon>Pseudomonadota</taxon>
        <taxon>Alphaproteobacteria</taxon>
        <taxon>Acetobacterales</taxon>
        <taxon>Acetobacteraceae</taxon>
        <taxon>Kozakia</taxon>
    </lineage>
</organism>
<dbReference type="Pfam" id="PF12365">
    <property type="entry name" value="DUF3649"/>
    <property type="match status" value="1"/>
</dbReference>
<reference evidence="1 2" key="1">
    <citation type="journal article" date="2016" name="Microb. Cell Fact.">
        <title>Dissection of exopolysaccharide biosynthesis in Kozakia baliensis.</title>
        <authorList>
            <person name="Brandt J.U."/>
            <person name="Jakob F."/>
            <person name="Behr J."/>
            <person name="Geissler A.J."/>
            <person name="Vogel R.F."/>
        </authorList>
    </citation>
    <scope>NUCLEOTIDE SEQUENCE [LARGE SCALE GENOMIC DNA]</scope>
    <source>
        <strain evidence="1 2">DSM 14400</strain>
    </source>
</reference>
<accession>A0A1D8UTF0</accession>
<gene>
    <name evidence="1" type="ORF">A0U89_05950</name>
</gene>
<dbReference type="RefSeq" id="WP_070402470.1">
    <property type="nucleotide sequence ID" value="NZ_BJVW01000008.1"/>
</dbReference>
<dbReference type="STRING" id="153496.A0U89_05950"/>
<dbReference type="KEGG" id="kba:A0U89_05950"/>